<organism evidence="1 2">
    <name type="scientific">Micromonospora viridifaciens</name>
    <dbReference type="NCBI Taxonomy" id="1881"/>
    <lineage>
        <taxon>Bacteria</taxon>
        <taxon>Bacillati</taxon>
        <taxon>Actinomycetota</taxon>
        <taxon>Actinomycetes</taxon>
        <taxon>Micromonosporales</taxon>
        <taxon>Micromonosporaceae</taxon>
        <taxon>Micromonospora</taxon>
    </lineage>
</organism>
<evidence type="ECO:0000313" key="1">
    <source>
        <dbReference type="EMBL" id="SCE87023.1"/>
    </source>
</evidence>
<dbReference type="Proteomes" id="UP000198242">
    <property type="component" value="Chromosome I"/>
</dbReference>
<dbReference type="EMBL" id="LT607411">
    <property type="protein sequence ID" value="SCE87023.1"/>
    <property type="molecule type" value="Genomic_DNA"/>
</dbReference>
<sequence>MVAVRHRIWPRGLAVHAAGVGIHSPIEPLYQEVAAFLPDRLARIHENRLIQYEVAPAINQREAFGLFG</sequence>
<gene>
    <name evidence="1" type="ORF">GA0074695_1756</name>
</gene>
<keyword evidence="2" id="KW-1185">Reference proteome</keyword>
<dbReference type="AlphaFoldDB" id="A0A1C4VSS2"/>
<reference evidence="2" key="1">
    <citation type="submission" date="2016-06" db="EMBL/GenBank/DDBJ databases">
        <authorList>
            <person name="Varghese N."/>
            <person name="Submissions Spin"/>
        </authorList>
    </citation>
    <scope>NUCLEOTIDE SEQUENCE [LARGE SCALE GENOMIC DNA]</scope>
    <source>
        <strain evidence="2">DSM 43909</strain>
    </source>
</reference>
<evidence type="ECO:0000313" key="2">
    <source>
        <dbReference type="Proteomes" id="UP000198242"/>
    </source>
</evidence>
<name>A0A1C4VSS2_MICVI</name>
<protein>
    <submittedName>
        <fullName evidence="1">Uncharacterized protein</fullName>
    </submittedName>
</protein>
<proteinExistence type="predicted"/>
<accession>A0A1C4VSS2</accession>